<reference evidence="1 2" key="1">
    <citation type="submission" date="2019-11" db="EMBL/GenBank/DDBJ databases">
        <title>Whole genome sequence of Oryza granulata.</title>
        <authorList>
            <person name="Li W."/>
        </authorList>
    </citation>
    <scope>NUCLEOTIDE SEQUENCE [LARGE SCALE GENOMIC DNA]</scope>
    <source>
        <strain evidence="2">cv. Menghai</strain>
        <tissue evidence="1">Leaf</tissue>
    </source>
</reference>
<gene>
    <name evidence="1" type="ORF">E2562_029561</name>
</gene>
<name>A0A6G1CA26_9ORYZ</name>
<evidence type="ECO:0000313" key="1">
    <source>
        <dbReference type="EMBL" id="KAF0896871.1"/>
    </source>
</evidence>
<keyword evidence="2" id="KW-1185">Reference proteome</keyword>
<organism evidence="1 2">
    <name type="scientific">Oryza meyeriana var. granulata</name>
    <dbReference type="NCBI Taxonomy" id="110450"/>
    <lineage>
        <taxon>Eukaryota</taxon>
        <taxon>Viridiplantae</taxon>
        <taxon>Streptophyta</taxon>
        <taxon>Embryophyta</taxon>
        <taxon>Tracheophyta</taxon>
        <taxon>Spermatophyta</taxon>
        <taxon>Magnoliopsida</taxon>
        <taxon>Liliopsida</taxon>
        <taxon>Poales</taxon>
        <taxon>Poaceae</taxon>
        <taxon>BOP clade</taxon>
        <taxon>Oryzoideae</taxon>
        <taxon>Oryzeae</taxon>
        <taxon>Oryzinae</taxon>
        <taxon>Oryza</taxon>
        <taxon>Oryza meyeriana</taxon>
    </lineage>
</organism>
<dbReference type="EMBL" id="SPHZ02000010">
    <property type="protein sequence ID" value="KAF0896871.1"/>
    <property type="molecule type" value="Genomic_DNA"/>
</dbReference>
<protein>
    <submittedName>
        <fullName evidence="1">Uncharacterized protein</fullName>
    </submittedName>
</protein>
<comment type="caution">
    <text evidence="1">The sequence shown here is derived from an EMBL/GenBank/DDBJ whole genome shotgun (WGS) entry which is preliminary data.</text>
</comment>
<sequence>MRPMGGTATGAPEIFTGRSRGTVRRTIVIENSYVGAEKQCLDFVRTLSLANRLMLYVYLRIQCIRSNWPGSSMPHIYLKVYQIYQS</sequence>
<dbReference type="Proteomes" id="UP000479710">
    <property type="component" value="Unassembled WGS sequence"/>
</dbReference>
<evidence type="ECO:0000313" key="2">
    <source>
        <dbReference type="Proteomes" id="UP000479710"/>
    </source>
</evidence>
<dbReference type="AlphaFoldDB" id="A0A6G1CA26"/>
<accession>A0A6G1CA26</accession>
<proteinExistence type="predicted"/>